<gene>
    <name evidence="3" type="ORF">JG688_00009261</name>
</gene>
<evidence type="ECO:0000256" key="1">
    <source>
        <dbReference type="SAM" id="MobiDB-lite"/>
    </source>
</evidence>
<accession>A0A8J5M447</accession>
<feature type="signal peptide" evidence="2">
    <location>
        <begin position="1"/>
        <end position="22"/>
    </location>
</feature>
<dbReference type="Proteomes" id="UP000709295">
    <property type="component" value="Unassembled WGS sequence"/>
</dbReference>
<evidence type="ECO:0000313" key="4">
    <source>
        <dbReference type="Proteomes" id="UP000709295"/>
    </source>
</evidence>
<reference evidence="3" key="1">
    <citation type="submission" date="2021-01" db="EMBL/GenBank/DDBJ databases">
        <title>Phytophthora aleatoria, a newly-described species from Pinus radiata is distinct from Phytophthora cactorum isolates based on comparative genomics.</title>
        <authorList>
            <person name="Mcdougal R."/>
            <person name="Panda P."/>
            <person name="Williams N."/>
            <person name="Studholme D.J."/>
        </authorList>
    </citation>
    <scope>NUCLEOTIDE SEQUENCE</scope>
    <source>
        <strain evidence="3">NZFS 4037</strain>
    </source>
</reference>
<name>A0A8J5M447_9STRA</name>
<evidence type="ECO:0000256" key="2">
    <source>
        <dbReference type="SAM" id="SignalP"/>
    </source>
</evidence>
<keyword evidence="4" id="KW-1185">Reference proteome</keyword>
<organism evidence="3 4">
    <name type="scientific">Phytophthora aleatoria</name>
    <dbReference type="NCBI Taxonomy" id="2496075"/>
    <lineage>
        <taxon>Eukaryota</taxon>
        <taxon>Sar</taxon>
        <taxon>Stramenopiles</taxon>
        <taxon>Oomycota</taxon>
        <taxon>Peronosporomycetes</taxon>
        <taxon>Peronosporales</taxon>
        <taxon>Peronosporaceae</taxon>
        <taxon>Phytophthora</taxon>
    </lineage>
</organism>
<comment type="caution">
    <text evidence="3">The sequence shown here is derived from an EMBL/GenBank/DDBJ whole genome shotgun (WGS) entry which is preliminary data.</text>
</comment>
<evidence type="ECO:0008006" key="5">
    <source>
        <dbReference type="Google" id="ProtNLM"/>
    </source>
</evidence>
<keyword evidence="2" id="KW-0732">Signal</keyword>
<proteinExistence type="predicted"/>
<dbReference type="AlphaFoldDB" id="A0A8J5M447"/>
<evidence type="ECO:0000313" key="3">
    <source>
        <dbReference type="EMBL" id="KAG6961147.1"/>
    </source>
</evidence>
<feature type="region of interest" description="Disordered" evidence="1">
    <location>
        <begin position="26"/>
        <end position="50"/>
    </location>
</feature>
<feature type="chain" id="PRO_5035291699" description="RxLR effector protein" evidence="2">
    <location>
        <begin position="23"/>
        <end position="94"/>
    </location>
</feature>
<protein>
    <recommendedName>
        <fullName evidence="5">RxLR effector protein</fullName>
    </recommendedName>
</protein>
<sequence length="94" mass="9703">MRAGLWCAAVLLAAVALDGSTATTNNYGAGHVQAPDKENSSTKVKPGSNGYGTVTYASASGDSNDRSEAAANRLTLEEAEAQHPNLRLRLSIGI</sequence>
<dbReference type="EMBL" id="JAENGY010000522">
    <property type="protein sequence ID" value="KAG6961147.1"/>
    <property type="molecule type" value="Genomic_DNA"/>
</dbReference>